<keyword evidence="5 6" id="KW-0472">Membrane</keyword>
<evidence type="ECO:0000256" key="6">
    <source>
        <dbReference type="SAM" id="Phobius"/>
    </source>
</evidence>
<dbReference type="AlphaFoldDB" id="A0A916X0L1"/>
<evidence type="ECO:0000256" key="1">
    <source>
        <dbReference type="ARBA" id="ARBA00004141"/>
    </source>
</evidence>
<proteinExistence type="inferred from homology"/>
<keyword evidence="3 6" id="KW-0812">Transmembrane</keyword>
<dbReference type="RefSeq" id="WP_188838770.1">
    <property type="nucleotide sequence ID" value="NZ_BMHI01000006.1"/>
</dbReference>
<evidence type="ECO:0000256" key="5">
    <source>
        <dbReference type="ARBA" id="ARBA00023136"/>
    </source>
</evidence>
<dbReference type="Pfam" id="PF01184">
    <property type="entry name" value="Gpr1_Fun34_YaaH"/>
    <property type="match status" value="1"/>
</dbReference>
<evidence type="ECO:0000256" key="3">
    <source>
        <dbReference type="ARBA" id="ARBA00022692"/>
    </source>
</evidence>
<reference evidence="7" key="2">
    <citation type="submission" date="2020-09" db="EMBL/GenBank/DDBJ databases">
        <authorList>
            <person name="Sun Q."/>
            <person name="Zhou Y."/>
        </authorList>
    </citation>
    <scope>NUCLEOTIDE SEQUENCE</scope>
    <source>
        <strain evidence="7">CGMCC 1.15085</strain>
    </source>
</reference>
<evidence type="ECO:0000313" key="7">
    <source>
        <dbReference type="EMBL" id="GGB44441.1"/>
    </source>
</evidence>
<dbReference type="GO" id="GO:0015123">
    <property type="term" value="F:acetate transmembrane transporter activity"/>
    <property type="evidence" value="ECO:0007669"/>
    <property type="project" value="TreeGrafter"/>
</dbReference>
<gene>
    <name evidence="7" type="ORF">GCM10011492_39420</name>
</gene>
<comment type="subcellular location">
    <subcellularLocation>
        <location evidence="1">Membrane</location>
        <topology evidence="1">Multi-pass membrane protein</topology>
    </subcellularLocation>
</comment>
<feature type="transmembrane region" description="Helical" evidence="6">
    <location>
        <begin position="29"/>
        <end position="51"/>
    </location>
</feature>
<feature type="transmembrane region" description="Helical" evidence="6">
    <location>
        <begin position="85"/>
        <end position="112"/>
    </location>
</feature>
<dbReference type="InterPro" id="IPR051633">
    <property type="entry name" value="AceTr"/>
</dbReference>
<evidence type="ECO:0000256" key="4">
    <source>
        <dbReference type="ARBA" id="ARBA00022989"/>
    </source>
</evidence>
<dbReference type="PANTHER" id="PTHR31123:SF1">
    <property type="entry name" value="ACCUMULATION OF DYADS PROTEIN 2-RELATED"/>
    <property type="match status" value="1"/>
</dbReference>
<feature type="transmembrane region" description="Helical" evidence="6">
    <location>
        <begin position="58"/>
        <end position="79"/>
    </location>
</feature>
<keyword evidence="8" id="KW-1185">Reference proteome</keyword>
<evidence type="ECO:0000313" key="8">
    <source>
        <dbReference type="Proteomes" id="UP000636793"/>
    </source>
</evidence>
<feature type="transmembrane region" description="Helical" evidence="6">
    <location>
        <begin position="124"/>
        <end position="140"/>
    </location>
</feature>
<dbReference type="InterPro" id="IPR000791">
    <property type="entry name" value="Gpr1/Fun34/SatP-like"/>
</dbReference>
<comment type="similarity">
    <text evidence="2">Belongs to the acetate uptake transporter (AceTr) (TC 2.A.96) family.</text>
</comment>
<feature type="transmembrane region" description="Helical" evidence="6">
    <location>
        <begin position="146"/>
        <end position="164"/>
    </location>
</feature>
<protein>
    <submittedName>
        <fullName evidence="7">Uncharacterized protein</fullName>
    </submittedName>
</protein>
<organism evidence="7 8">
    <name type="scientific">Flexivirga endophytica</name>
    <dbReference type="NCBI Taxonomy" id="1849103"/>
    <lineage>
        <taxon>Bacteria</taxon>
        <taxon>Bacillati</taxon>
        <taxon>Actinomycetota</taxon>
        <taxon>Actinomycetes</taxon>
        <taxon>Micrococcales</taxon>
        <taxon>Dermacoccaceae</taxon>
        <taxon>Flexivirga</taxon>
    </lineage>
</organism>
<dbReference type="GO" id="GO:0005886">
    <property type="term" value="C:plasma membrane"/>
    <property type="evidence" value="ECO:0007669"/>
    <property type="project" value="TreeGrafter"/>
</dbReference>
<sequence>MTETATRTAVRETPDASEQVSATVVGDPAVIGVPTFVAGSIALGLVLIGFVPAASVGASIPIIMTATGIGQVVAAIWAASLAQNAVASVFGTFAGFWLSYAALVLGLTHGWFGVAAQDAVRTQELFLATWLCVIVMLTFFTLRLPLIFTVLFVLVDVALALVLLGTTQSSAGLTKAGGYAVFAFVLVGAYLFCNALSAATGGRGLPMGRAVLR</sequence>
<dbReference type="Proteomes" id="UP000636793">
    <property type="component" value="Unassembled WGS sequence"/>
</dbReference>
<accession>A0A916X0L1</accession>
<comment type="caution">
    <text evidence="7">The sequence shown here is derived from an EMBL/GenBank/DDBJ whole genome shotgun (WGS) entry which is preliminary data.</text>
</comment>
<name>A0A916X0L1_9MICO</name>
<evidence type="ECO:0000256" key="2">
    <source>
        <dbReference type="ARBA" id="ARBA00005587"/>
    </source>
</evidence>
<reference evidence="7" key="1">
    <citation type="journal article" date="2014" name="Int. J. Syst. Evol. Microbiol.">
        <title>Complete genome sequence of Corynebacterium casei LMG S-19264T (=DSM 44701T), isolated from a smear-ripened cheese.</title>
        <authorList>
            <consortium name="US DOE Joint Genome Institute (JGI-PGF)"/>
            <person name="Walter F."/>
            <person name="Albersmeier A."/>
            <person name="Kalinowski J."/>
            <person name="Ruckert C."/>
        </authorList>
    </citation>
    <scope>NUCLEOTIDE SEQUENCE</scope>
    <source>
        <strain evidence="7">CGMCC 1.15085</strain>
    </source>
</reference>
<feature type="transmembrane region" description="Helical" evidence="6">
    <location>
        <begin position="176"/>
        <end position="199"/>
    </location>
</feature>
<dbReference type="EMBL" id="BMHI01000006">
    <property type="protein sequence ID" value="GGB44441.1"/>
    <property type="molecule type" value="Genomic_DNA"/>
</dbReference>
<keyword evidence="4 6" id="KW-1133">Transmembrane helix</keyword>
<dbReference type="PANTHER" id="PTHR31123">
    <property type="entry name" value="ACCUMULATION OF DYADS PROTEIN 2-RELATED"/>
    <property type="match status" value="1"/>
</dbReference>